<organism evidence="3 4">
    <name type="scientific">Cadophora malorum</name>
    <dbReference type="NCBI Taxonomy" id="108018"/>
    <lineage>
        <taxon>Eukaryota</taxon>
        <taxon>Fungi</taxon>
        <taxon>Dikarya</taxon>
        <taxon>Ascomycota</taxon>
        <taxon>Pezizomycotina</taxon>
        <taxon>Leotiomycetes</taxon>
        <taxon>Helotiales</taxon>
        <taxon>Ploettnerulaceae</taxon>
        <taxon>Cadophora</taxon>
    </lineage>
</organism>
<reference evidence="3" key="1">
    <citation type="submission" date="2021-02" db="EMBL/GenBank/DDBJ databases">
        <title>Genome sequence Cadophora malorum strain M34.</title>
        <authorList>
            <person name="Stefanovic E."/>
            <person name="Vu D."/>
            <person name="Scully C."/>
            <person name="Dijksterhuis J."/>
            <person name="Roader J."/>
            <person name="Houbraken J."/>
        </authorList>
    </citation>
    <scope>NUCLEOTIDE SEQUENCE</scope>
    <source>
        <strain evidence="3">M34</strain>
    </source>
</reference>
<dbReference type="AlphaFoldDB" id="A0A8H7WIJ9"/>
<dbReference type="Gene3D" id="3.30.710.10">
    <property type="entry name" value="Potassium Channel Kv1.1, Chain A"/>
    <property type="match status" value="1"/>
</dbReference>
<proteinExistence type="predicted"/>
<evidence type="ECO:0000313" key="3">
    <source>
        <dbReference type="EMBL" id="KAG4425328.1"/>
    </source>
</evidence>
<keyword evidence="4" id="KW-1185">Reference proteome</keyword>
<dbReference type="OrthoDB" id="6359816at2759"/>
<evidence type="ECO:0000313" key="4">
    <source>
        <dbReference type="Proteomes" id="UP000664132"/>
    </source>
</evidence>
<dbReference type="InterPro" id="IPR011333">
    <property type="entry name" value="SKP1/BTB/POZ_sf"/>
</dbReference>
<sequence length="312" mass="35424">MKIRATDTTPTNGDALQYTDTLTASPLPCEPDLHDIESPVIENKNEATLEEDANVALALVNEDSLSGTIKILVGPLYQVFIIDRVRICAISSYFATTFTSASTLQVIHPDVEPRIFELATSWLHKGVFTLESFEVIGLEQLIDYLQRSTERQARDTTILEPNQEDIREHSHHHTTKDAPIRTFVAALVSYRLIFGDKPERLEPIFEVPGFLKDFAAFQRSLLEGDDKNWYPPICSREDPRVRGFHEAGVARKEFHICSFHVHEDRDTCSSVSDHETVAVNNRREDDGQRYCLEHGEMQEREGSVSKNGEILR</sequence>
<accession>A0A8H7WIJ9</accession>
<dbReference type="Proteomes" id="UP000664132">
    <property type="component" value="Unassembled WGS sequence"/>
</dbReference>
<dbReference type="EMBL" id="JAFJYH010000011">
    <property type="protein sequence ID" value="KAG4425328.1"/>
    <property type="molecule type" value="Genomic_DNA"/>
</dbReference>
<dbReference type="InterPro" id="IPR000210">
    <property type="entry name" value="BTB/POZ_dom"/>
</dbReference>
<gene>
    <name evidence="3" type="ORF">IFR04_001478</name>
</gene>
<protein>
    <recommendedName>
        <fullName evidence="2">BTB domain-containing protein</fullName>
    </recommendedName>
</protein>
<evidence type="ECO:0000259" key="2">
    <source>
        <dbReference type="PROSITE" id="PS50097"/>
    </source>
</evidence>
<dbReference type="SUPFAM" id="SSF54695">
    <property type="entry name" value="POZ domain"/>
    <property type="match status" value="1"/>
</dbReference>
<feature type="domain" description="BTB" evidence="2">
    <location>
        <begin position="67"/>
        <end position="132"/>
    </location>
</feature>
<evidence type="ECO:0000256" key="1">
    <source>
        <dbReference type="SAM" id="MobiDB-lite"/>
    </source>
</evidence>
<name>A0A8H7WIJ9_9HELO</name>
<feature type="region of interest" description="Disordered" evidence="1">
    <location>
        <begin position="293"/>
        <end position="312"/>
    </location>
</feature>
<comment type="caution">
    <text evidence="3">The sequence shown here is derived from an EMBL/GenBank/DDBJ whole genome shotgun (WGS) entry which is preliminary data.</text>
</comment>
<dbReference type="PROSITE" id="PS50097">
    <property type="entry name" value="BTB"/>
    <property type="match status" value="1"/>
</dbReference>